<sequence length="200" mass="20737">MKKTLLILFILTLMGFFSSASALALIIGFSPSSQTINQGGTALVDITATFESTSEIVSAYDFDVSYDSSILTATSVIFGTMLGNETLFEASTDFNLLPGVIDLAEVSFLADADLASLQGAGPITLATLSFSGDNFGMSSLMFINYGSGGNDVKGASNIQYGSPTLNGGSITVAPVPIPAACWLLGSGLMGLVGLRRNFQK</sequence>
<reference evidence="3 4" key="1">
    <citation type="submission" date="2016-10" db="EMBL/GenBank/DDBJ databases">
        <authorList>
            <person name="de Groot N.N."/>
        </authorList>
    </citation>
    <scope>NUCLEOTIDE SEQUENCE [LARGE SCALE GENOMIC DNA]</scope>
    <source>
        <strain evidence="3 4">DSM 8423</strain>
    </source>
</reference>
<keyword evidence="1" id="KW-1133">Transmembrane helix</keyword>
<evidence type="ECO:0000313" key="4">
    <source>
        <dbReference type="Proteomes" id="UP000198744"/>
    </source>
</evidence>
<dbReference type="SUPFAM" id="SSF49384">
    <property type="entry name" value="Carbohydrate-binding domain"/>
    <property type="match status" value="1"/>
</dbReference>
<dbReference type="InterPro" id="IPR008965">
    <property type="entry name" value="CBM2/CBM3_carb-bd_dom_sf"/>
</dbReference>
<gene>
    <name evidence="3" type="ORF">SAMN04489760_1516</name>
</gene>
<evidence type="ECO:0000256" key="2">
    <source>
        <dbReference type="SAM" id="SignalP"/>
    </source>
</evidence>
<dbReference type="Gene3D" id="2.60.40.680">
    <property type="match status" value="1"/>
</dbReference>
<name>A0A1H8BDP9_9BACT</name>
<dbReference type="Proteomes" id="UP000198744">
    <property type="component" value="Unassembled WGS sequence"/>
</dbReference>
<proteinExistence type="predicted"/>
<keyword evidence="2" id="KW-0732">Signal</keyword>
<dbReference type="EMBL" id="FOBS01000051">
    <property type="protein sequence ID" value="SEM80876.1"/>
    <property type="molecule type" value="Genomic_DNA"/>
</dbReference>
<keyword evidence="1" id="KW-0812">Transmembrane</keyword>
<keyword evidence="4" id="KW-1185">Reference proteome</keyword>
<dbReference type="RefSeq" id="WP_093884941.1">
    <property type="nucleotide sequence ID" value="NZ_FOBS01000051.1"/>
</dbReference>
<dbReference type="NCBIfam" id="TIGR03370">
    <property type="entry name" value="VPLPA-CTERM"/>
    <property type="match status" value="1"/>
</dbReference>
<evidence type="ECO:0000256" key="1">
    <source>
        <dbReference type="SAM" id="Phobius"/>
    </source>
</evidence>
<dbReference type="AlphaFoldDB" id="A0A1H8BDP9"/>
<accession>A0A1H8BDP9</accession>
<dbReference type="OrthoDB" id="6398925at2"/>
<feature type="signal peptide" evidence="2">
    <location>
        <begin position="1"/>
        <end position="22"/>
    </location>
</feature>
<keyword evidence="1" id="KW-0472">Membrane</keyword>
<dbReference type="GO" id="GO:0030246">
    <property type="term" value="F:carbohydrate binding"/>
    <property type="evidence" value="ECO:0007669"/>
    <property type="project" value="InterPro"/>
</dbReference>
<dbReference type="InterPro" id="IPR022472">
    <property type="entry name" value="VPLPA-CTERM"/>
</dbReference>
<evidence type="ECO:0000313" key="3">
    <source>
        <dbReference type="EMBL" id="SEM80876.1"/>
    </source>
</evidence>
<protein>
    <submittedName>
        <fullName evidence="3">VPLPA-CTERM protein sorting domain-containing protein</fullName>
    </submittedName>
</protein>
<feature type="transmembrane region" description="Helical" evidence="1">
    <location>
        <begin position="175"/>
        <end position="194"/>
    </location>
</feature>
<organism evidence="3 4">
    <name type="scientific">Syntrophus gentianae</name>
    <dbReference type="NCBI Taxonomy" id="43775"/>
    <lineage>
        <taxon>Bacteria</taxon>
        <taxon>Pseudomonadati</taxon>
        <taxon>Thermodesulfobacteriota</taxon>
        <taxon>Syntrophia</taxon>
        <taxon>Syntrophales</taxon>
        <taxon>Syntrophaceae</taxon>
        <taxon>Syntrophus</taxon>
    </lineage>
</organism>
<feature type="chain" id="PRO_5011754853" evidence="2">
    <location>
        <begin position="23"/>
        <end position="200"/>
    </location>
</feature>